<feature type="region of interest" description="Disordered" evidence="1">
    <location>
        <begin position="391"/>
        <end position="478"/>
    </location>
</feature>
<feature type="compositionally biased region" description="Low complexity" evidence="1">
    <location>
        <begin position="398"/>
        <end position="418"/>
    </location>
</feature>
<feature type="compositionally biased region" description="Pro residues" evidence="1">
    <location>
        <begin position="419"/>
        <end position="430"/>
    </location>
</feature>
<dbReference type="Gene3D" id="2.60.120.260">
    <property type="entry name" value="Galactose-binding domain-like"/>
    <property type="match status" value="1"/>
</dbReference>
<evidence type="ECO:0000313" key="4">
    <source>
        <dbReference type="Proteomes" id="UP000290288"/>
    </source>
</evidence>
<proteinExistence type="predicted"/>
<dbReference type="STRING" id="2316362.A0A4Q2DUP1"/>
<feature type="region of interest" description="Disordered" evidence="1">
    <location>
        <begin position="265"/>
        <end position="302"/>
    </location>
</feature>
<gene>
    <name evidence="3" type="ORF">EST38_g2418</name>
</gene>
<accession>A0A4Q2DUP1</accession>
<comment type="caution">
    <text evidence="3">The sequence shown here is derived from an EMBL/GenBank/DDBJ whole genome shotgun (WGS) entry which is preliminary data.</text>
</comment>
<dbReference type="OrthoDB" id="3013353at2759"/>
<keyword evidence="2" id="KW-1133">Transmembrane helix</keyword>
<name>A0A4Q2DUP1_9AGAR</name>
<evidence type="ECO:0000256" key="2">
    <source>
        <dbReference type="SAM" id="Phobius"/>
    </source>
</evidence>
<feature type="compositionally biased region" description="Low complexity" evidence="1">
    <location>
        <begin position="431"/>
        <end position="443"/>
    </location>
</feature>
<dbReference type="AlphaFoldDB" id="A0A4Q2DUP1"/>
<dbReference type="Proteomes" id="UP000290288">
    <property type="component" value="Unassembled WGS sequence"/>
</dbReference>
<reference evidence="3 4" key="1">
    <citation type="submission" date="2019-01" db="EMBL/GenBank/DDBJ databases">
        <title>Draft genome sequence of Psathyrella aberdarensis IHI B618.</title>
        <authorList>
            <person name="Buettner E."/>
            <person name="Kellner H."/>
        </authorList>
    </citation>
    <scope>NUCLEOTIDE SEQUENCE [LARGE SCALE GENOMIC DNA]</scope>
    <source>
        <strain evidence="3 4">IHI B618</strain>
    </source>
</reference>
<evidence type="ECO:0000256" key="1">
    <source>
        <dbReference type="SAM" id="MobiDB-lite"/>
    </source>
</evidence>
<feature type="transmembrane region" description="Helical" evidence="2">
    <location>
        <begin position="308"/>
        <end position="331"/>
    </location>
</feature>
<keyword evidence="2" id="KW-0472">Membrane</keyword>
<keyword evidence="2" id="KW-0812">Transmembrane</keyword>
<keyword evidence="4" id="KW-1185">Reference proteome</keyword>
<organism evidence="3 4">
    <name type="scientific">Candolleomyces aberdarensis</name>
    <dbReference type="NCBI Taxonomy" id="2316362"/>
    <lineage>
        <taxon>Eukaryota</taxon>
        <taxon>Fungi</taxon>
        <taxon>Dikarya</taxon>
        <taxon>Basidiomycota</taxon>
        <taxon>Agaricomycotina</taxon>
        <taxon>Agaricomycetes</taxon>
        <taxon>Agaricomycetidae</taxon>
        <taxon>Agaricales</taxon>
        <taxon>Agaricineae</taxon>
        <taxon>Psathyrellaceae</taxon>
        <taxon>Candolleomyces</taxon>
    </lineage>
</organism>
<sequence length="498" mass="53004">MGQAFPSVSTVRGQIEISFRKTNLISGTGSAARIVGTNNLVLRGDVADIDWDCILDGRTVPREPYFPETANNWWFCTFSDLVAGAHTIGLRVKTSGRSFLFDQIQFMPSGIVEGEVVAAARDDANLQYSSGWEPWEGLAHLTLVRGSTATFRFNGKFNAFLRVVPDTVLILALIAGTGVSLWAVFPENFPQNPGDATYTLDGGSAVNFIIPGGGAISQFNRRIFEISGLSPGIHTITLQYTSGGSSTPLVVERFLIEGGTNLRAPAANTTTELPDIGPGSLEGTGSSGPTGTPNKPGPSLPGSGQVPVGAIVGAIIGALILINLVVGVVWLRKRRRIRLQKDSSPARSSMPARFEPFVPPHPSVQSKRGPVFDSRYISNYDSYLDTAPFADSTHRLDTPPNTNNHNSPASPASAATSAPLPPSSHTPPSPTAQAQPLPLALQPGNGQNPKNSGFNIPMNEAPSSNRSRAVFHEDSGIRLRPGAAEEDVVEYPPMYSKL</sequence>
<feature type="transmembrane region" description="Helical" evidence="2">
    <location>
        <begin position="159"/>
        <end position="185"/>
    </location>
</feature>
<feature type="compositionally biased region" description="Polar residues" evidence="1">
    <location>
        <begin position="444"/>
        <end position="454"/>
    </location>
</feature>
<evidence type="ECO:0000313" key="3">
    <source>
        <dbReference type="EMBL" id="RXW23431.1"/>
    </source>
</evidence>
<protein>
    <submittedName>
        <fullName evidence="3">Uncharacterized protein</fullName>
    </submittedName>
</protein>
<feature type="region of interest" description="Disordered" evidence="1">
    <location>
        <begin position="339"/>
        <end position="370"/>
    </location>
</feature>
<dbReference type="EMBL" id="SDEE01000042">
    <property type="protein sequence ID" value="RXW23431.1"/>
    <property type="molecule type" value="Genomic_DNA"/>
</dbReference>